<name>A0A969WG07_9GAMM</name>
<protein>
    <submittedName>
        <fullName evidence="2">Uncharacterized protein</fullName>
    </submittedName>
</protein>
<keyword evidence="1" id="KW-0472">Membrane</keyword>
<feature type="transmembrane region" description="Helical" evidence="1">
    <location>
        <begin position="102"/>
        <end position="124"/>
    </location>
</feature>
<evidence type="ECO:0000313" key="2">
    <source>
        <dbReference type="EMBL" id="NKF24030.1"/>
    </source>
</evidence>
<gene>
    <name evidence="2" type="ORF">G7Y82_17090</name>
</gene>
<proteinExistence type="predicted"/>
<dbReference type="Proteomes" id="UP000653472">
    <property type="component" value="Unassembled WGS sequence"/>
</dbReference>
<comment type="caution">
    <text evidence="2">The sequence shown here is derived from an EMBL/GenBank/DDBJ whole genome shotgun (WGS) entry which is preliminary data.</text>
</comment>
<dbReference type="EMBL" id="JAAVXB010000011">
    <property type="protein sequence ID" value="NKF24030.1"/>
    <property type="molecule type" value="Genomic_DNA"/>
</dbReference>
<keyword evidence="3" id="KW-1185">Reference proteome</keyword>
<dbReference type="AlphaFoldDB" id="A0A969WG07"/>
<reference evidence="2" key="1">
    <citation type="submission" date="2020-03" db="EMBL/GenBank/DDBJ databases">
        <title>Solimonas marina sp. nov., isolated from deep seawater of the Pacific Ocean.</title>
        <authorList>
            <person name="Liu X."/>
            <person name="Lai Q."/>
            <person name="Sun F."/>
            <person name="Gai Y."/>
            <person name="Li G."/>
            <person name="Shao Z."/>
        </authorList>
    </citation>
    <scope>NUCLEOTIDE SEQUENCE</scope>
    <source>
        <strain evidence="2">C16B3</strain>
    </source>
</reference>
<accession>A0A969WG07</accession>
<dbReference type="RefSeq" id="WP_168149356.1">
    <property type="nucleotide sequence ID" value="NZ_JAAVXB010000011.1"/>
</dbReference>
<evidence type="ECO:0000313" key="3">
    <source>
        <dbReference type="Proteomes" id="UP000653472"/>
    </source>
</evidence>
<sequence>MFDRLRRLMDSVFGAILGGACYGSWACFVNWSAGQDVAIRIGFTHFLMSTGLTLAGVKIMNFLFRLGRTPRLGACIAFSGSMAFTYTLLISVHHLIGTPHILITLAPGFIPTVSFCTVYPLLLLRQSRQERIAASHTEVADEVAPVIR</sequence>
<dbReference type="PROSITE" id="PS51257">
    <property type="entry name" value="PROKAR_LIPOPROTEIN"/>
    <property type="match status" value="1"/>
</dbReference>
<evidence type="ECO:0000256" key="1">
    <source>
        <dbReference type="SAM" id="Phobius"/>
    </source>
</evidence>
<feature type="transmembrane region" description="Helical" evidence="1">
    <location>
        <begin position="12"/>
        <end position="31"/>
    </location>
</feature>
<organism evidence="2 3">
    <name type="scientific">Solimonas marina</name>
    <dbReference type="NCBI Taxonomy" id="2714601"/>
    <lineage>
        <taxon>Bacteria</taxon>
        <taxon>Pseudomonadati</taxon>
        <taxon>Pseudomonadota</taxon>
        <taxon>Gammaproteobacteria</taxon>
        <taxon>Nevskiales</taxon>
        <taxon>Nevskiaceae</taxon>
        <taxon>Solimonas</taxon>
    </lineage>
</organism>
<feature type="transmembrane region" description="Helical" evidence="1">
    <location>
        <begin position="37"/>
        <end position="60"/>
    </location>
</feature>
<keyword evidence="1" id="KW-1133">Transmembrane helix</keyword>
<keyword evidence="1" id="KW-0812">Transmembrane</keyword>
<feature type="transmembrane region" description="Helical" evidence="1">
    <location>
        <begin position="72"/>
        <end position="96"/>
    </location>
</feature>